<evidence type="ECO:0000256" key="7">
    <source>
        <dbReference type="ARBA" id="ARBA00023121"/>
    </source>
</evidence>
<dbReference type="PANTHER" id="PTHR31764">
    <property type="entry name" value="PROTEIN HAPLESS 2"/>
    <property type="match status" value="1"/>
</dbReference>
<evidence type="ECO:0000259" key="11">
    <source>
        <dbReference type="Pfam" id="PF10699"/>
    </source>
</evidence>
<evidence type="ECO:0000256" key="10">
    <source>
        <dbReference type="ARBA" id="ARBA00023279"/>
    </source>
</evidence>
<dbReference type="AlphaFoldDB" id="A0A9D4UP67"/>
<feature type="non-terminal residue" evidence="12">
    <location>
        <position position="1"/>
    </location>
</feature>
<evidence type="ECO:0000256" key="8">
    <source>
        <dbReference type="ARBA" id="ARBA00023136"/>
    </source>
</evidence>
<feature type="domain" description="Generative cell specific-1/HAP2" evidence="11">
    <location>
        <begin position="130"/>
        <end position="246"/>
    </location>
</feature>
<gene>
    <name evidence="12" type="ORF">GOP47_0013786</name>
</gene>
<dbReference type="Proteomes" id="UP000886520">
    <property type="component" value="Chromosome 13"/>
</dbReference>
<keyword evidence="7" id="KW-0446">Lipid-binding</keyword>
<dbReference type="InterPro" id="IPR040326">
    <property type="entry name" value="HAP2/GCS1"/>
</dbReference>
<evidence type="ECO:0000313" key="13">
    <source>
        <dbReference type="Proteomes" id="UP000886520"/>
    </source>
</evidence>
<evidence type="ECO:0000256" key="6">
    <source>
        <dbReference type="ARBA" id="ARBA00022989"/>
    </source>
</evidence>
<feature type="non-terminal residue" evidence="12">
    <location>
        <position position="417"/>
    </location>
</feature>
<evidence type="ECO:0000256" key="2">
    <source>
        <dbReference type="ARBA" id="ARBA00010929"/>
    </source>
</evidence>
<sequence length="417" mass="46631">GINEEDAIFVIDSAKDLRNDNGDIAFFQNPFGLSMHKSEALITYELSDCLWHSLHNGETCSYKKCLKVAFGCGSGLYILNQMYRSDVRDTMRTCSRGCVMKTGHMMYKSCDTKNPHLAFEASLTIDIGGYPKARLFFDNSKKVGVSRDFSIVANAESDLYTYKLIPNLQSGLLTMPCTSYLDENKIPCQKYLLDRKNSLMIPKGEFTRMGECNKIGVTLRGWVASFLKNPQKNCFEPMRTCLTNDMASKLKAWECACATIPAQTKEPLKINLEINLDNVLFLQKRSLGIITSIKVIPPGKTHYDTSISATILNIGSSISAFKVLMECDVGVEISKADKIEIAPQELGSIELIIILPDDLKFEFSCYVTLQDVQGSQLDQRLIWVSTFASAYASKFKVSMTRLHKHHIASKGPYTISS</sequence>
<dbReference type="Pfam" id="PF10699">
    <property type="entry name" value="HAP2-GCS1"/>
    <property type="match status" value="2"/>
</dbReference>
<dbReference type="GO" id="GO:0005886">
    <property type="term" value="C:plasma membrane"/>
    <property type="evidence" value="ECO:0007669"/>
    <property type="project" value="UniProtKB-SubCell"/>
</dbReference>
<keyword evidence="5" id="KW-0732">Signal</keyword>
<dbReference type="GO" id="GO:0007338">
    <property type="term" value="P:single fertilization"/>
    <property type="evidence" value="ECO:0007669"/>
    <property type="project" value="UniProtKB-KW"/>
</dbReference>
<dbReference type="PANTHER" id="PTHR31764:SF0">
    <property type="entry name" value="GENERATIVE CELL SPECIFIC-1_HAP2 DOMAIN-CONTAINING PROTEIN"/>
    <property type="match status" value="1"/>
</dbReference>
<evidence type="ECO:0000256" key="1">
    <source>
        <dbReference type="ARBA" id="ARBA00004251"/>
    </source>
</evidence>
<keyword evidence="3" id="KW-1003">Cell membrane</keyword>
<evidence type="ECO:0000313" key="12">
    <source>
        <dbReference type="EMBL" id="KAI5071535.1"/>
    </source>
</evidence>
<keyword evidence="4" id="KW-0812">Transmembrane</keyword>
<proteinExistence type="inferred from homology"/>
<keyword evidence="6" id="KW-1133">Transmembrane helix</keyword>
<comment type="similarity">
    <text evidence="2">Belongs to the HAP2/GCS1 family.</text>
</comment>
<dbReference type="InterPro" id="IPR018928">
    <property type="entry name" value="HAP2/GCS1_dom"/>
</dbReference>
<keyword evidence="8" id="KW-0472">Membrane</keyword>
<comment type="subcellular location">
    <subcellularLocation>
        <location evidence="1">Cell membrane</location>
        <topology evidence="1">Single-pass type I membrane protein</topology>
    </subcellularLocation>
</comment>
<comment type="caution">
    <text evidence="12">The sequence shown here is derived from an EMBL/GenBank/DDBJ whole genome shotgun (WGS) entry which is preliminary data.</text>
</comment>
<keyword evidence="10" id="KW-0278">Fertilization</keyword>
<dbReference type="GO" id="GO:0008289">
    <property type="term" value="F:lipid binding"/>
    <property type="evidence" value="ECO:0007669"/>
    <property type="project" value="UniProtKB-KW"/>
</dbReference>
<feature type="domain" description="Generative cell specific-1/HAP2" evidence="11">
    <location>
        <begin position="263"/>
        <end position="388"/>
    </location>
</feature>
<keyword evidence="9" id="KW-1015">Disulfide bond</keyword>
<dbReference type="EMBL" id="JABFUD020000013">
    <property type="protein sequence ID" value="KAI5071535.1"/>
    <property type="molecule type" value="Genomic_DNA"/>
</dbReference>
<accession>A0A9D4UP67</accession>
<keyword evidence="13" id="KW-1185">Reference proteome</keyword>
<evidence type="ECO:0000256" key="9">
    <source>
        <dbReference type="ARBA" id="ARBA00023157"/>
    </source>
</evidence>
<protein>
    <recommendedName>
        <fullName evidence="11">Generative cell specific-1/HAP2 domain-containing protein</fullName>
    </recommendedName>
</protein>
<evidence type="ECO:0000256" key="3">
    <source>
        <dbReference type="ARBA" id="ARBA00022475"/>
    </source>
</evidence>
<evidence type="ECO:0000256" key="4">
    <source>
        <dbReference type="ARBA" id="ARBA00022692"/>
    </source>
</evidence>
<name>A0A9D4UP67_ADICA</name>
<organism evidence="12 13">
    <name type="scientific">Adiantum capillus-veneris</name>
    <name type="common">Maidenhair fern</name>
    <dbReference type="NCBI Taxonomy" id="13818"/>
    <lineage>
        <taxon>Eukaryota</taxon>
        <taxon>Viridiplantae</taxon>
        <taxon>Streptophyta</taxon>
        <taxon>Embryophyta</taxon>
        <taxon>Tracheophyta</taxon>
        <taxon>Polypodiopsida</taxon>
        <taxon>Polypodiidae</taxon>
        <taxon>Polypodiales</taxon>
        <taxon>Pteridineae</taxon>
        <taxon>Pteridaceae</taxon>
        <taxon>Vittarioideae</taxon>
        <taxon>Adiantum</taxon>
    </lineage>
</organism>
<reference evidence="12" key="1">
    <citation type="submission" date="2021-01" db="EMBL/GenBank/DDBJ databases">
        <title>Adiantum capillus-veneris genome.</title>
        <authorList>
            <person name="Fang Y."/>
            <person name="Liao Q."/>
        </authorList>
    </citation>
    <scope>NUCLEOTIDE SEQUENCE</scope>
    <source>
        <strain evidence="12">H3</strain>
        <tissue evidence="12">Leaf</tissue>
    </source>
</reference>
<evidence type="ECO:0000256" key="5">
    <source>
        <dbReference type="ARBA" id="ARBA00022729"/>
    </source>
</evidence>